<name>A0A0V0Z3M6_9BILA</name>
<feature type="transmembrane region" description="Helical" evidence="1">
    <location>
        <begin position="32"/>
        <end position="53"/>
    </location>
</feature>
<organism evidence="2 4">
    <name type="scientific">Trichinella patagoniensis</name>
    <dbReference type="NCBI Taxonomy" id="990121"/>
    <lineage>
        <taxon>Eukaryota</taxon>
        <taxon>Metazoa</taxon>
        <taxon>Ecdysozoa</taxon>
        <taxon>Nematoda</taxon>
        <taxon>Enoplea</taxon>
        <taxon>Dorylaimia</taxon>
        <taxon>Trichinellida</taxon>
        <taxon>Trichinellidae</taxon>
        <taxon>Trichinella</taxon>
    </lineage>
</organism>
<keyword evidence="1" id="KW-0812">Transmembrane</keyword>
<dbReference type="EMBL" id="JYDQ01000509">
    <property type="protein sequence ID" value="KRY07266.1"/>
    <property type="molecule type" value="Genomic_DNA"/>
</dbReference>
<dbReference type="AlphaFoldDB" id="A0A0V0Z3M6"/>
<sequence>MDAVLKQHMFFNKVQLNKENGCFLNAVLKQHIFFIVIFITNFGVSSSQIVIGCQFMSQNLMLHVL</sequence>
<evidence type="ECO:0000313" key="3">
    <source>
        <dbReference type="EMBL" id="KRY07266.1"/>
    </source>
</evidence>
<keyword evidence="1" id="KW-0472">Membrane</keyword>
<dbReference type="EMBL" id="JYDQ01000556">
    <property type="protein sequence ID" value="KRY07092.1"/>
    <property type="molecule type" value="Genomic_DNA"/>
</dbReference>
<evidence type="ECO:0000313" key="4">
    <source>
        <dbReference type="Proteomes" id="UP000054783"/>
    </source>
</evidence>
<keyword evidence="1" id="KW-1133">Transmembrane helix</keyword>
<evidence type="ECO:0000313" key="2">
    <source>
        <dbReference type="EMBL" id="KRY07092.1"/>
    </source>
</evidence>
<comment type="caution">
    <text evidence="2">The sequence shown here is derived from an EMBL/GenBank/DDBJ whole genome shotgun (WGS) entry which is preliminary data.</text>
</comment>
<accession>A0A0V0Z3M6</accession>
<reference evidence="2 4" key="1">
    <citation type="submission" date="2015-01" db="EMBL/GenBank/DDBJ databases">
        <title>Evolution of Trichinella species and genotypes.</title>
        <authorList>
            <person name="Korhonen P.K."/>
            <person name="Edoardo P."/>
            <person name="Giuseppe L.R."/>
            <person name="Gasser R.B."/>
        </authorList>
    </citation>
    <scope>NUCLEOTIDE SEQUENCE [LARGE SCALE GENOMIC DNA]</scope>
    <source>
        <strain evidence="2">ISS2496</strain>
    </source>
</reference>
<keyword evidence="4" id="KW-1185">Reference proteome</keyword>
<dbReference type="Proteomes" id="UP000054783">
    <property type="component" value="Unassembled WGS sequence"/>
</dbReference>
<evidence type="ECO:0000256" key="1">
    <source>
        <dbReference type="SAM" id="Phobius"/>
    </source>
</evidence>
<proteinExistence type="predicted"/>
<gene>
    <name evidence="2" type="ORF">T12_13937</name>
    <name evidence="3" type="ORF">T12_5696</name>
</gene>
<protein>
    <submittedName>
        <fullName evidence="2">Uncharacterized protein</fullName>
    </submittedName>
</protein>